<evidence type="ECO:0000259" key="10">
    <source>
        <dbReference type="PROSITE" id="PS50114"/>
    </source>
</evidence>
<proteinExistence type="predicted"/>
<evidence type="ECO:0000256" key="1">
    <source>
        <dbReference type="ARBA" id="ARBA00004123"/>
    </source>
</evidence>
<keyword evidence="4" id="KW-0862">Zinc</keyword>
<feature type="compositionally biased region" description="Gly residues" evidence="9">
    <location>
        <begin position="434"/>
        <end position="448"/>
    </location>
</feature>
<reference evidence="11 12" key="1">
    <citation type="submission" date="2024-10" db="EMBL/GenBank/DDBJ databases">
        <authorList>
            <person name="Kim D."/>
        </authorList>
    </citation>
    <scope>NUCLEOTIDE SEQUENCE [LARGE SCALE GENOMIC DNA]</scope>
    <source>
        <strain evidence="11">Taebaek</strain>
    </source>
</reference>
<comment type="caution">
    <text evidence="11">The sequence shown here is derived from an EMBL/GenBank/DDBJ whole genome shotgun (WGS) entry which is preliminary data.</text>
</comment>
<feature type="region of interest" description="Disordered" evidence="9">
    <location>
        <begin position="638"/>
        <end position="659"/>
    </location>
</feature>
<evidence type="ECO:0000256" key="5">
    <source>
        <dbReference type="ARBA" id="ARBA00023015"/>
    </source>
</evidence>
<gene>
    <name evidence="11" type="ORF">niasHS_002647</name>
</gene>
<dbReference type="InterPro" id="IPR039355">
    <property type="entry name" value="Transcription_factor_GATA"/>
</dbReference>
<dbReference type="CDD" id="cd00202">
    <property type="entry name" value="ZnF_GATA"/>
    <property type="match status" value="2"/>
</dbReference>
<name>A0ABD2K218_HETSC</name>
<accession>A0ABD2K218</accession>
<organism evidence="11 12">
    <name type="scientific">Heterodera schachtii</name>
    <name type="common">Sugarbeet cyst nematode worm</name>
    <name type="synonym">Tylenchus schachtii</name>
    <dbReference type="NCBI Taxonomy" id="97005"/>
    <lineage>
        <taxon>Eukaryota</taxon>
        <taxon>Metazoa</taxon>
        <taxon>Ecdysozoa</taxon>
        <taxon>Nematoda</taxon>
        <taxon>Chromadorea</taxon>
        <taxon>Rhabditida</taxon>
        <taxon>Tylenchina</taxon>
        <taxon>Tylenchomorpha</taxon>
        <taxon>Tylenchoidea</taxon>
        <taxon>Heteroderidae</taxon>
        <taxon>Heteroderinae</taxon>
        <taxon>Heterodera</taxon>
    </lineage>
</organism>
<feature type="compositionally biased region" description="Polar residues" evidence="9">
    <location>
        <begin position="203"/>
        <end position="212"/>
    </location>
</feature>
<dbReference type="InterPro" id="IPR000679">
    <property type="entry name" value="Znf_GATA"/>
</dbReference>
<dbReference type="FunFam" id="3.30.50.10:FF:000002">
    <property type="entry name" value="Gata transcription factor gatad"/>
    <property type="match status" value="1"/>
</dbReference>
<evidence type="ECO:0000256" key="4">
    <source>
        <dbReference type="ARBA" id="ARBA00022833"/>
    </source>
</evidence>
<sequence>MNHGFKLFDQHHKQNVARIAADAVMQHNFGAENMEEEVQKMELARVNGSDQQTIMTTMANGNNHCSSSTAINSYGIVPSAVAGVPQLQHNAHFYYPPPLSAGAARSSVDLYWCANSASTANVLDIVQTPQSVDQQQTPAEGMGTTNGGTNNAMFGTSNQPLPFYNYAVPNVTSNAYPMPMGYANWGIDGWNYETLLQQHFGSKNGETMTNHRPSAKAPSSGYLSSSSASSSASCSASSTAVSSGSAPLPLPTVDSPEVELPTLLQQPFCNSLMLSMANHQNEAKAQKKKSHRRGDGGRNANDGSNGGTKAKKPSFLEDRQCVNCGVTNTPLWRRDAQGHYLCNACGLYQKMNQGAQRPLEKPKKRQTTQKRTGVVCANCKTSMTTLWRRNAHNQSVCNACGLYFKLHNTDRPLNMKKDQIQQRNRKMSSKGISGKRGGGGGKDAGGGISDEWTTEGAEGRKTDEFGEGTKNQVLLLVEEDGMAIAKANSSAIAASSAASSPVEEMALKNRPFPFIPMQTHQLINNSINIHHHYHHTAAPLSVFTPSAVSHSHHGTPLLPHHHPQHNHHFATFPAGANDNTMHLTSHDGSALLKEKLSNSAYCWPTTVMDAADTSVFCYFCHLTFPPFSVCVSKTPRSLPKKRRQSTEQNTDTPPNDHPEVKKAKIEDLLKKFSNGGFDQFWNEGFQPEEEPSPDFCNWDFGKEPSKCVFCIAKEEEEEWEEEEEDKE</sequence>
<comment type="subcellular location">
    <subcellularLocation>
        <location evidence="1">Nucleus</location>
    </subcellularLocation>
</comment>
<evidence type="ECO:0000256" key="2">
    <source>
        <dbReference type="ARBA" id="ARBA00022723"/>
    </source>
</evidence>
<dbReference type="GO" id="GO:0008270">
    <property type="term" value="F:zinc ion binding"/>
    <property type="evidence" value="ECO:0007669"/>
    <property type="project" value="UniProtKB-KW"/>
</dbReference>
<feature type="domain" description="GATA-type" evidence="10">
    <location>
        <begin position="315"/>
        <end position="371"/>
    </location>
</feature>
<feature type="region of interest" description="Disordered" evidence="9">
    <location>
        <begin position="280"/>
        <end position="312"/>
    </location>
</feature>
<feature type="region of interest" description="Disordered" evidence="9">
    <location>
        <begin position="203"/>
        <end position="228"/>
    </location>
</feature>
<dbReference type="InterPro" id="IPR013088">
    <property type="entry name" value="Znf_NHR/GATA"/>
</dbReference>
<keyword evidence="12" id="KW-1185">Reference proteome</keyword>
<dbReference type="EMBL" id="JBICCN010000056">
    <property type="protein sequence ID" value="KAL3096931.1"/>
    <property type="molecule type" value="Genomic_DNA"/>
</dbReference>
<dbReference type="SUPFAM" id="SSF57716">
    <property type="entry name" value="Glucocorticoid receptor-like (DNA-binding domain)"/>
    <property type="match status" value="2"/>
</dbReference>
<evidence type="ECO:0000256" key="7">
    <source>
        <dbReference type="ARBA" id="ARBA00023242"/>
    </source>
</evidence>
<dbReference type="PROSITE" id="PS50114">
    <property type="entry name" value="GATA_ZN_FINGER_2"/>
    <property type="match status" value="2"/>
</dbReference>
<keyword evidence="2" id="KW-0479">Metal-binding</keyword>
<dbReference type="SMART" id="SM00401">
    <property type="entry name" value="ZnF_GATA"/>
    <property type="match status" value="2"/>
</dbReference>
<dbReference type="PRINTS" id="PR00619">
    <property type="entry name" value="GATAZNFINGER"/>
</dbReference>
<protein>
    <recommendedName>
        <fullName evidence="10">GATA-type domain-containing protein</fullName>
    </recommendedName>
</protein>
<feature type="region of interest" description="Disordered" evidence="9">
    <location>
        <begin position="419"/>
        <end position="454"/>
    </location>
</feature>
<evidence type="ECO:0000256" key="9">
    <source>
        <dbReference type="SAM" id="MobiDB-lite"/>
    </source>
</evidence>
<evidence type="ECO:0000313" key="12">
    <source>
        <dbReference type="Proteomes" id="UP001620645"/>
    </source>
</evidence>
<dbReference type="PANTHER" id="PTHR10071:SF281">
    <property type="entry name" value="BOX A-BINDING FACTOR-RELATED"/>
    <property type="match status" value="1"/>
</dbReference>
<evidence type="ECO:0000256" key="3">
    <source>
        <dbReference type="ARBA" id="ARBA00022771"/>
    </source>
</evidence>
<keyword evidence="5" id="KW-0805">Transcription regulation</keyword>
<dbReference type="AlphaFoldDB" id="A0ABD2K218"/>
<evidence type="ECO:0000256" key="6">
    <source>
        <dbReference type="ARBA" id="ARBA00023163"/>
    </source>
</evidence>
<keyword evidence="3 8" id="KW-0863">Zinc-finger</keyword>
<feature type="compositionally biased region" description="Low complexity" evidence="9">
    <location>
        <begin position="215"/>
        <end position="228"/>
    </location>
</feature>
<evidence type="ECO:0000256" key="8">
    <source>
        <dbReference type="PROSITE-ProRule" id="PRU00094"/>
    </source>
</evidence>
<feature type="domain" description="GATA-type" evidence="10">
    <location>
        <begin position="370"/>
        <end position="423"/>
    </location>
</feature>
<dbReference type="Proteomes" id="UP001620645">
    <property type="component" value="Unassembled WGS sequence"/>
</dbReference>
<dbReference type="PROSITE" id="PS00344">
    <property type="entry name" value="GATA_ZN_FINGER_1"/>
    <property type="match status" value="2"/>
</dbReference>
<dbReference type="Pfam" id="PF00320">
    <property type="entry name" value="GATA"/>
    <property type="match status" value="2"/>
</dbReference>
<evidence type="ECO:0000313" key="11">
    <source>
        <dbReference type="EMBL" id="KAL3096931.1"/>
    </source>
</evidence>
<keyword evidence="7" id="KW-0539">Nucleus</keyword>
<dbReference type="Gene3D" id="3.30.50.10">
    <property type="entry name" value="Erythroid Transcription Factor GATA-1, subunit A"/>
    <property type="match status" value="2"/>
</dbReference>
<keyword evidence="6" id="KW-0804">Transcription</keyword>
<dbReference type="GO" id="GO:0005634">
    <property type="term" value="C:nucleus"/>
    <property type="evidence" value="ECO:0007669"/>
    <property type="project" value="UniProtKB-SubCell"/>
</dbReference>
<dbReference type="PANTHER" id="PTHR10071">
    <property type="entry name" value="TRANSCRIPTION FACTOR GATA FAMILY MEMBER"/>
    <property type="match status" value="1"/>
</dbReference>